<organism evidence="1 2">
    <name type="scientific">Hafnia psychrotolerans</name>
    <dbReference type="NCBI Taxonomy" id="1477018"/>
    <lineage>
        <taxon>Bacteria</taxon>
        <taxon>Pseudomonadati</taxon>
        <taxon>Pseudomonadota</taxon>
        <taxon>Gammaproteobacteria</taxon>
        <taxon>Enterobacterales</taxon>
        <taxon>Hafniaceae</taxon>
        <taxon>Hafnia</taxon>
    </lineage>
</organism>
<protein>
    <submittedName>
        <fullName evidence="1">DUF4865 domain-containing protein</fullName>
    </submittedName>
</protein>
<dbReference type="EMBL" id="BMFZ01000006">
    <property type="protein sequence ID" value="GGA48238.1"/>
    <property type="molecule type" value="Genomic_DNA"/>
</dbReference>
<dbReference type="InterPro" id="IPR032349">
    <property type="entry name" value="DUF4865"/>
</dbReference>
<sequence>MIAMQYSFTLPADYDMGIIEKRITDNGHLLDGYPGLIFKTYLYARLDDMKTGSTENLYAPFYLWRDAESLNHFLISTGFQGVAKAFGWPQVRTYPVVAARLSDDIADAVFATREISDIAPFSALSQLVGEPTLDALIDIVAWDTTNWKKIHFTAGKKIIAGNGQHYRIKHISLPLQANIASRSS</sequence>
<name>A0ABQ1GQM3_9GAMM</name>
<accession>A0ABQ1GQM3</accession>
<dbReference type="RefSeq" id="WP_188473799.1">
    <property type="nucleotide sequence ID" value="NZ_BMFZ01000006.1"/>
</dbReference>
<comment type="caution">
    <text evidence="1">The sequence shown here is derived from an EMBL/GenBank/DDBJ whole genome shotgun (WGS) entry which is preliminary data.</text>
</comment>
<dbReference type="Pfam" id="PF16157">
    <property type="entry name" value="DUF4865"/>
    <property type="match status" value="1"/>
</dbReference>
<reference evidence="2" key="1">
    <citation type="journal article" date="2019" name="Int. J. Syst. Evol. Microbiol.">
        <title>The Global Catalogue of Microorganisms (GCM) 10K type strain sequencing project: providing services to taxonomists for standard genome sequencing and annotation.</title>
        <authorList>
            <consortium name="The Broad Institute Genomics Platform"/>
            <consortium name="The Broad Institute Genome Sequencing Center for Infectious Disease"/>
            <person name="Wu L."/>
            <person name="Ma J."/>
        </authorList>
    </citation>
    <scope>NUCLEOTIDE SEQUENCE [LARGE SCALE GENOMIC DNA]</scope>
    <source>
        <strain evidence="2">CGMCC 1.12806</strain>
    </source>
</reference>
<evidence type="ECO:0000313" key="2">
    <source>
        <dbReference type="Proteomes" id="UP000627464"/>
    </source>
</evidence>
<gene>
    <name evidence="1" type="ORF">GCM10011328_24250</name>
</gene>
<dbReference type="Proteomes" id="UP000627464">
    <property type="component" value="Unassembled WGS sequence"/>
</dbReference>
<evidence type="ECO:0000313" key="1">
    <source>
        <dbReference type="EMBL" id="GGA48238.1"/>
    </source>
</evidence>
<proteinExistence type="predicted"/>
<keyword evidence="2" id="KW-1185">Reference proteome</keyword>